<dbReference type="PANTHER" id="PTHR46848">
    <property type="entry name" value="REGULATOR OF G-PROTEIN SIGNALING 3"/>
    <property type="match status" value="1"/>
</dbReference>
<dbReference type="PANTHER" id="PTHR46848:SF1">
    <property type="entry name" value="REGULATOR OF G-PROTEIN SIGNALING 3"/>
    <property type="match status" value="1"/>
</dbReference>
<evidence type="ECO:0000313" key="5">
    <source>
        <dbReference type="Proteomes" id="UP001497623"/>
    </source>
</evidence>
<feature type="compositionally biased region" description="Low complexity" evidence="1">
    <location>
        <begin position="1198"/>
        <end position="1221"/>
    </location>
</feature>
<evidence type="ECO:0000313" key="4">
    <source>
        <dbReference type="EMBL" id="CAL4100771.1"/>
    </source>
</evidence>
<feature type="region of interest" description="Disordered" evidence="1">
    <location>
        <begin position="633"/>
        <end position="652"/>
    </location>
</feature>
<dbReference type="PROSITE" id="PS50106">
    <property type="entry name" value="PDZ"/>
    <property type="match status" value="1"/>
</dbReference>
<evidence type="ECO:0000259" key="2">
    <source>
        <dbReference type="PROSITE" id="PS50004"/>
    </source>
</evidence>
<feature type="compositionally biased region" description="Basic residues" evidence="1">
    <location>
        <begin position="1300"/>
        <end position="1312"/>
    </location>
</feature>
<dbReference type="GO" id="GO:0005634">
    <property type="term" value="C:nucleus"/>
    <property type="evidence" value="ECO:0007669"/>
    <property type="project" value="TreeGrafter"/>
</dbReference>
<sequence>MSMKDLRASVNLDETPVETVEMTEEHIYSSLHLRISPDPNRTPIVMKEHFYENMLYLPMTDAKTTNKTPQKQRPLPDLPKTEETDDNTCDFTSEPQKGIHKPVALKTSPVDLRISNDLIARFGKSPNDRQHPLPQYGLYISTEPSKKPCKLDSQLHEDVTKPSTESKNVYKSTGQHVHCVNEEPVLPLHNLRPPPLLPPKKVKSKESTAHKTKSHKLKAQGKPKSETQLPVIYENTRQEDAIAHKRRRLQNSMSIEFSFEDDDSHDTQDSGNANRSSEDASLTGSSPRAQNSSGSDNPDSGVSEGVTTPLISPLSAPRSPLTSVSDSLLEEPCTPLTLKDLGSAKEQLLLQCTKENFESMRESILENLSHDITDPRFLDSFFSGLPDYRQGRQYISPSDSNIDDVFHRAKGPSQQTTHSSLGFNDLDNLNSPSDIPNNIIEKLRNKKSEDVSKMLLSAVGRNLFSESTNKNSTPKMQNQTLSNSMSRRHSVAGLEDISRRLSSIHVTEDTSLWGMEVSDHLMDSNSSMKKSKSFQSLSCIITPPRRKVPLAESMEAILKDPEARCQRLNLNSQQSFAGTSDISGQSAQWWGNCEMGMERGCTVGGCPATKGSGRAGCGGGGIGGSSSGGGGNIITEAVGKVDGDSQSPGVPQSVPASRCCPVAAAASRHLPSSIAAGCSQAPVSSPLRNLTLPLPSLEMSGGLQLSSGGACCSVPPGPSQDEELSAEQRRDLLLSVYPHQDALTVRQQRRQEESSYRLLRMLQDCPGNNSLHNEPEDSTASADWSMEAMIDQDTCFTQQDLDEHIECSNTHLQQEGTVPSPVSPVSQDTISLCTLDSELADGIYLSPSLCDKIKQVSEEKMLARLRRSFRGKKGQNAVNNENKEQQQHKIPAKTMGIVMFVENPMYLSPEIKKEAKIVNKDSDNTWYVSNPMYNSPEINKVKNINKEIQYKVQCEKENLKNAHLAKVVAQSKTHRKPLGNIWMQSNPCYESPEVKKLQSKTYVKRDNRQELHRARCDALLQKELNHYLTPIHANRPRGIEPLPTVMSLDVLANDKEILDVNKFLDHEYCTIPGDDSDSWITASTSSKNSSSPIARRELQFDGQVKKTPKTTSFVRPRASPRKLPVTPSRMWRETGKNVHSTPRKYQGTLEKNLDATMGTRARRTPRAVKRGNKNRDETNNESPPKNSPPPPPLPARPHPNLHTLQHQLSHHQQTQSHNNTSISSNIGFEDTNHFHHELLDQSNESTLHDSKFQLPPDSVYESITFLHEKSRASIATASPVLRRSLRPSASPSRSCSKASRGNRSKSLNRRSRSFTEGPKNGLGPLAGSHSHLNRSKGRTPAKKITKKYRARDVLQGKGQLKLAVYENFGLLTIHVIEGTKLKSRFSSVCNPYVKISLVPDSQERTFCRTPLVRATNKPHFDQKFSFDFLPEDLDKRLLISVWSRDTLRKRSEFLGCMSFSMASITQKRVHGWFRLLTEALGRRKHFAVSFLNNTQEHSANDNKMEDLVIHDENTNKITHLDNRRPPPSLTVTRPEINDNYVENRLSVPSTKGQTPYTISVNIVKGQRGFGFSVAWTKPPRIERVEPGLPADQAGLKPGDYVIFVGNNNVVKYEEEAILEIIRQSGGVLNLEVYRRGVSKTPRPLNGIISNSIPSSRGQSQDSLHEQHPRKKLSHIAFNTEVGWGLNV</sequence>
<dbReference type="InterPro" id="IPR001478">
    <property type="entry name" value="PDZ"/>
</dbReference>
<feature type="region of interest" description="Disordered" evidence="1">
    <location>
        <begin position="63"/>
        <end position="86"/>
    </location>
</feature>
<reference evidence="4 5" key="1">
    <citation type="submission" date="2024-05" db="EMBL/GenBank/DDBJ databases">
        <authorList>
            <person name="Wallberg A."/>
        </authorList>
    </citation>
    <scope>NUCLEOTIDE SEQUENCE [LARGE SCALE GENOMIC DNA]</scope>
</reference>
<comment type="caution">
    <text evidence="4">The sequence shown here is derived from an EMBL/GenBank/DDBJ whole genome shotgun (WGS) entry which is preliminary data.</text>
</comment>
<dbReference type="EMBL" id="CAXKWB010011304">
    <property type="protein sequence ID" value="CAL4100771.1"/>
    <property type="molecule type" value="Genomic_DNA"/>
</dbReference>
<feature type="region of interest" description="Disordered" evidence="1">
    <location>
        <begin position="186"/>
        <end position="235"/>
    </location>
</feature>
<dbReference type="Gene3D" id="2.60.40.150">
    <property type="entry name" value="C2 domain"/>
    <property type="match status" value="1"/>
</dbReference>
<feature type="domain" description="C2" evidence="2">
    <location>
        <begin position="1356"/>
        <end position="1473"/>
    </location>
</feature>
<feature type="compositionally biased region" description="Basic residues" evidence="1">
    <location>
        <begin position="1331"/>
        <end position="1346"/>
    </location>
</feature>
<feature type="compositionally biased region" description="Low complexity" evidence="1">
    <location>
        <begin position="1277"/>
        <end position="1299"/>
    </location>
</feature>
<dbReference type="SMART" id="SM00228">
    <property type="entry name" value="PDZ"/>
    <property type="match status" value="1"/>
</dbReference>
<dbReference type="Pfam" id="PF00595">
    <property type="entry name" value="PDZ"/>
    <property type="match status" value="1"/>
</dbReference>
<organism evidence="4 5">
    <name type="scientific">Meganyctiphanes norvegica</name>
    <name type="common">Northern krill</name>
    <name type="synonym">Thysanopoda norvegica</name>
    <dbReference type="NCBI Taxonomy" id="48144"/>
    <lineage>
        <taxon>Eukaryota</taxon>
        <taxon>Metazoa</taxon>
        <taxon>Ecdysozoa</taxon>
        <taxon>Arthropoda</taxon>
        <taxon>Crustacea</taxon>
        <taxon>Multicrustacea</taxon>
        <taxon>Malacostraca</taxon>
        <taxon>Eumalacostraca</taxon>
        <taxon>Eucarida</taxon>
        <taxon>Euphausiacea</taxon>
        <taxon>Euphausiidae</taxon>
        <taxon>Meganyctiphanes</taxon>
    </lineage>
</organism>
<evidence type="ECO:0000256" key="1">
    <source>
        <dbReference type="SAM" id="MobiDB-lite"/>
    </source>
</evidence>
<feature type="compositionally biased region" description="Polar residues" evidence="1">
    <location>
        <begin position="269"/>
        <end position="310"/>
    </location>
</feature>
<name>A0AAV2QTH2_MEGNR</name>
<dbReference type="InterPro" id="IPR000008">
    <property type="entry name" value="C2_dom"/>
</dbReference>
<feature type="compositionally biased region" description="Pro residues" evidence="1">
    <location>
        <begin position="1185"/>
        <end position="1197"/>
    </location>
</feature>
<gene>
    <name evidence="4" type="ORF">MNOR_LOCUS16881</name>
</gene>
<keyword evidence="5" id="KW-1185">Reference proteome</keyword>
<feature type="region of interest" description="Disordered" evidence="1">
    <location>
        <begin position="465"/>
        <end position="486"/>
    </location>
</feature>
<feature type="compositionally biased region" description="Polar residues" evidence="1">
    <location>
        <begin position="1647"/>
        <end position="1661"/>
    </location>
</feature>
<feature type="non-terminal residue" evidence="4">
    <location>
        <position position="1687"/>
    </location>
</feature>
<dbReference type="Pfam" id="PF00168">
    <property type="entry name" value="C2"/>
    <property type="match status" value="1"/>
</dbReference>
<dbReference type="InterPro" id="IPR035892">
    <property type="entry name" value="C2_domain_sf"/>
</dbReference>
<protein>
    <submittedName>
        <fullName evidence="4">Uncharacterized protein</fullName>
    </submittedName>
</protein>
<feature type="compositionally biased region" description="Basic residues" evidence="1">
    <location>
        <begin position="1160"/>
        <end position="1172"/>
    </location>
</feature>
<feature type="region of interest" description="Disordered" evidence="1">
    <location>
        <begin position="1277"/>
        <end position="1346"/>
    </location>
</feature>
<dbReference type="GO" id="GO:0005886">
    <property type="term" value="C:plasma membrane"/>
    <property type="evidence" value="ECO:0007669"/>
    <property type="project" value="TreeGrafter"/>
</dbReference>
<feature type="compositionally biased region" description="Basic residues" evidence="1">
    <location>
        <begin position="210"/>
        <end position="221"/>
    </location>
</feature>
<dbReference type="SMART" id="SM00239">
    <property type="entry name" value="C2"/>
    <property type="match status" value="1"/>
</dbReference>
<feature type="compositionally biased region" description="Polar residues" evidence="1">
    <location>
        <begin position="465"/>
        <end position="485"/>
    </location>
</feature>
<dbReference type="Gene3D" id="2.30.42.10">
    <property type="match status" value="1"/>
</dbReference>
<feature type="region of interest" description="Disordered" evidence="1">
    <location>
        <begin position="259"/>
        <end position="328"/>
    </location>
</feature>
<dbReference type="Proteomes" id="UP001497623">
    <property type="component" value="Unassembled WGS sequence"/>
</dbReference>
<proteinExistence type="predicted"/>
<dbReference type="SUPFAM" id="SSF49562">
    <property type="entry name" value="C2 domain (Calcium/lipid-binding domain, CaLB)"/>
    <property type="match status" value="1"/>
</dbReference>
<feature type="region of interest" description="Disordered" evidence="1">
    <location>
        <begin position="1131"/>
        <end position="1228"/>
    </location>
</feature>
<feature type="domain" description="PDZ" evidence="3">
    <location>
        <begin position="1559"/>
        <end position="1636"/>
    </location>
</feature>
<evidence type="ECO:0000259" key="3">
    <source>
        <dbReference type="PROSITE" id="PS50106"/>
    </source>
</evidence>
<dbReference type="SUPFAM" id="SSF50156">
    <property type="entry name" value="PDZ domain-like"/>
    <property type="match status" value="1"/>
</dbReference>
<dbReference type="PROSITE" id="PS50004">
    <property type="entry name" value="C2"/>
    <property type="match status" value="1"/>
</dbReference>
<accession>A0AAV2QTH2</accession>
<dbReference type="InterPro" id="IPR036034">
    <property type="entry name" value="PDZ_sf"/>
</dbReference>
<feature type="region of interest" description="Disordered" evidence="1">
    <location>
        <begin position="1644"/>
        <end position="1671"/>
    </location>
</feature>